<proteinExistence type="predicted"/>
<keyword evidence="2" id="KW-1185">Reference proteome</keyword>
<reference evidence="2" key="1">
    <citation type="journal article" date="2019" name="Int. J. Syst. Evol. Microbiol.">
        <title>The Global Catalogue of Microorganisms (GCM) 10K type strain sequencing project: providing services to taxonomists for standard genome sequencing and annotation.</title>
        <authorList>
            <consortium name="The Broad Institute Genomics Platform"/>
            <consortium name="The Broad Institute Genome Sequencing Center for Infectious Disease"/>
            <person name="Wu L."/>
            <person name="Ma J."/>
        </authorList>
    </citation>
    <scope>NUCLEOTIDE SEQUENCE [LARGE SCALE GENOMIC DNA]</scope>
    <source>
        <strain evidence="2">JCM 4376</strain>
    </source>
</reference>
<organism evidence="1 2">
    <name type="scientific">Streptomyces gelaticus</name>
    <dbReference type="NCBI Taxonomy" id="285446"/>
    <lineage>
        <taxon>Bacteria</taxon>
        <taxon>Bacillati</taxon>
        <taxon>Actinomycetota</taxon>
        <taxon>Actinomycetes</taxon>
        <taxon>Kitasatosporales</taxon>
        <taxon>Streptomycetaceae</taxon>
        <taxon>Streptomyces</taxon>
    </lineage>
</organism>
<comment type="caution">
    <text evidence="1">The sequence shown here is derived from an EMBL/GenBank/DDBJ whole genome shotgun (WGS) entry which is preliminary data.</text>
</comment>
<name>A0ABQ2W287_9ACTN</name>
<dbReference type="Proteomes" id="UP000660675">
    <property type="component" value="Unassembled WGS sequence"/>
</dbReference>
<evidence type="ECO:0000313" key="1">
    <source>
        <dbReference type="EMBL" id="GGV86746.1"/>
    </source>
</evidence>
<protein>
    <submittedName>
        <fullName evidence="1">Uncharacterized protein</fullName>
    </submittedName>
</protein>
<evidence type="ECO:0000313" key="2">
    <source>
        <dbReference type="Proteomes" id="UP000660675"/>
    </source>
</evidence>
<accession>A0ABQ2W287</accession>
<gene>
    <name evidence="1" type="ORF">GCM10015535_35480</name>
</gene>
<dbReference type="EMBL" id="BMTF01000010">
    <property type="protein sequence ID" value="GGV86746.1"/>
    <property type="molecule type" value="Genomic_DNA"/>
</dbReference>
<sequence length="76" mass="8047">MVRTALSAAWRTHAVPASPHLFDAVLRLPALDCARAHGLLGWQPSRSAQEALSAFLHGVRGGAGLNTPPLVGRKWG</sequence>